<dbReference type="InterPro" id="IPR008949">
    <property type="entry name" value="Isoprenoid_synthase_dom_sf"/>
</dbReference>
<reference evidence="1" key="2">
    <citation type="submission" date="2022-02" db="EMBL/GenBank/DDBJ databases">
        <authorList>
            <person name="Elcheninov A.G."/>
            <person name="Sorokin D.Y."/>
            <person name="Kublanov I.V."/>
        </authorList>
    </citation>
    <scope>NUCLEOTIDE SEQUENCE</scope>
    <source>
        <strain evidence="1">AArc-St2</strain>
    </source>
</reference>
<dbReference type="SUPFAM" id="SSF48576">
    <property type="entry name" value="Terpenoid synthases"/>
    <property type="match status" value="1"/>
</dbReference>
<proteinExistence type="predicted"/>
<comment type="caution">
    <text evidence="1">The sequence shown here is derived from an EMBL/GenBank/DDBJ whole genome shotgun (WGS) entry which is preliminary data.</text>
</comment>
<reference evidence="1" key="1">
    <citation type="journal article" date="2022" name="Syst. Appl. Microbiol.">
        <title>Natronocalculus amylovorans gen. nov., sp. nov., and Natranaeroarchaeum aerophilus sp. nov., dominant culturable amylolytic natronoarchaea from hypersaline soda lakes in southwestern Siberia.</title>
        <authorList>
            <person name="Sorokin D.Y."/>
            <person name="Elcheninov A.G."/>
            <person name="Khizhniak T.V."/>
            <person name="Koenen M."/>
            <person name="Bale N.J."/>
            <person name="Damste J.S.S."/>
            <person name="Kublanov I.V."/>
        </authorList>
    </citation>
    <scope>NUCLEOTIDE SEQUENCE</scope>
    <source>
        <strain evidence="1">AArc-St2</strain>
    </source>
</reference>
<evidence type="ECO:0000313" key="1">
    <source>
        <dbReference type="EMBL" id="MCL9817560.1"/>
    </source>
</evidence>
<keyword evidence="2" id="KW-1185">Reference proteome</keyword>
<accession>A0AAE3FYI6</accession>
<dbReference type="Proteomes" id="UP001203207">
    <property type="component" value="Unassembled WGS sequence"/>
</dbReference>
<evidence type="ECO:0000313" key="2">
    <source>
        <dbReference type="Proteomes" id="UP001203207"/>
    </source>
</evidence>
<protein>
    <submittedName>
        <fullName evidence="1">Uncharacterized protein</fullName>
    </submittedName>
</protein>
<name>A0AAE3FYI6_9EURY</name>
<sequence>MSIETHRAGEQKLVKNMQSVSVPTEFDQLLSRYAEITDDRDELLWKWLYYVFPKFELSTVPPKYRNTARKAKFGFSVFMTILDDISERHRDHGTFEQGRKIPFSNVDPVYDSDLVDCTQLALLEDTWAQTIEFLDKAPRREEFRQLLEFDIRQSLNTMDYNRLVNDGPEITSPTAIEQYDTYNMLLFCYVGIDIAFSPSFSVNDLSKFRDITWEAQKLARIGNWVTTWERELAEDDYTSNVVVTAIDRGVVTIEELQSSAVSTATIIDRIRDTSIEQELLMQWNRTYRDLLQTNHGLESVDAYDFIDGMRELLEIDVKAYGLK</sequence>
<organism evidence="1 2">
    <name type="scientific">Natronocalculus amylovorans</name>
    <dbReference type="NCBI Taxonomy" id="2917812"/>
    <lineage>
        <taxon>Archaea</taxon>
        <taxon>Methanobacteriati</taxon>
        <taxon>Methanobacteriota</taxon>
        <taxon>Stenosarchaea group</taxon>
        <taxon>Halobacteria</taxon>
        <taxon>Halobacteriales</taxon>
        <taxon>Haloferacaceae</taxon>
        <taxon>Natronocalculus</taxon>
    </lineage>
</organism>
<dbReference type="AlphaFoldDB" id="A0AAE3FYI6"/>
<gene>
    <name evidence="1" type="ORF">AArcSt2_11450</name>
</gene>
<dbReference type="EMBL" id="JAKRVX010000004">
    <property type="protein sequence ID" value="MCL9817560.1"/>
    <property type="molecule type" value="Genomic_DNA"/>
</dbReference>
<dbReference type="RefSeq" id="WP_174653332.1">
    <property type="nucleotide sequence ID" value="NZ_JAKRVX010000004.1"/>
</dbReference>